<organism evidence="3 4">
    <name type="scientific">Haplochromis burtoni</name>
    <name type="common">Burton's mouthbrooder</name>
    <name type="synonym">Chromis burtoni</name>
    <dbReference type="NCBI Taxonomy" id="8153"/>
    <lineage>
        <taxon>Eukaryota</taxon>
        <taxon>Metazoa</taxon>
        <taxon>Chordata</taxon>
        <taxon>Craniata</taxon>
        <taxon>Vertebrata</taxon>
        <taxon>Euteleostomi</taxon>
        <taxon>Actinopterygii</taxon>
        <taxon>Neopterygii</taxon>
        <taxon>Teleostei</taxon>
        <taxon>Neoteleostei</taxon>
        <taxon>Acanthomorphata</taxon>
        <taxon>Ovalentaria</taxon>
        <taxon>Cichlomorphae</taxon>
        <taxon>Cichliformes</taxon>
        <taxon>Cichlidae</taxon>
        <taxon>African cichlids</taxon>
        <taxon>Pseudocrenilabrinae</taxon>
        <taxon>Haplochromini</taxon>
        <taxon>Haplochromis</taxon>
    </lineage>
</organism>
<dbReference type="OMA" id="DDKEICC"/>
<comment type="similarity">
    <text evidence="1">Belongs to the cornifelin family.</text>
</comment>
<evidence type="ECO:0000256" key="2">
    <source>
        <dbReference type="SAM" id="Phobius"/>
    </source>
</evidence>
<evidence type="ECO:0008006" key="5">
    <source>
        <dbReference type="Google" id="ProtNLM"/>
    </source>
</evidence>
<evidence type="ECO:0000313" key="3">
    <source>
        <dbReference type="Ensembl" id="ENSHBUP00000021031.1"/>
    </source>
</evidence>
<keyword evidence="2" id="KW-0472">Membrane</keyword>
<accession>A0A3Q2W7S5</accession>
<sequence length="152" mass="16527">EATTTLPSTSGTVIICSPMTEPSSAEWGSGLFDCMEDKLSCCYALWCWPCDAITISKSLGENPFLPILDMCSPGALSILGIPLFVAPVALSFRITMRKKYGIEGTLQRDIVHTCFCSLCVWCQIDRELKRRKNSSTVLSQNPVTAQPGATGK</sequence>
<reference evidence="3" key="1">
    <citation type="submission" date="2025-08" db="UniProtKB">
        <authorList>
            <consortium name="Ensembl"/>
        </authorList>
    </citation>
    <scope>IDENTIFICATION</scope>
</reference>
<name>A0A3Q2W7S5_HAPBU</name>
<dbReference type="Proteomes" id="UP000264840">
    <property type="component" value="Unplaced"/>
</dbReference>
<dbReference type="GeneTree" id="ENSGT00940000163701"/>
<dbReference type="InterPro" id="IPR006461">
    <property type="entry name" value="PLAC_motif_containing"/>
</dbReference>
<evidence type="ECO:0000313" key="4">
    <source>
        <dbReference type="Proteomes" id="UP000264840"/>
    </source>
</evidence>
<dbReference type="Pfam" id="PF04749">
    <property type="entry name" value="PLAC8"/>
    <property type="match status" value="1"/>
</dbReference>
<keyword evidence="4" id="KW-1185">Reference proteome</keyword>
<reference evidence="3" key="2">
    <citation type="submission" date="2025-09" db="UniProtKB">
        <authorList>
            <consortium name="Ensembl"/>
        </authorList>
    </citation>
    <scope>IDENTIFICATION</scope>
</reference>
<proteinExistence type="inferred from homology"/>
<keyword evidence="2" id="KW-0812">Transmembrane</keyword>
<dbReference type="NCBIfam" id="TIGR01571">
    <property type="entry name" value="A_thal_Cys_rich"/>
    <property type="match status" value="1"/>
</dbReference>
<feature type="transmembrane region" description="Helical" evidence="2">
    <location>
        <begin position="74"/>
        <end position="92"/>
    </location>
</feature>
<dbReference type="AlphaFoldDB" id="A0A3Q2W7S5"/>
<keyword evidence="2" id="KW-1133">Transmembrane helix</keyword>
<protein>
    <recommendedName>
        <fullName evidence="5">Plac8 onzin related protein 6</fullName>
    </recommendedName>
</protein>
<dbReference type="PANTHER" id="PTHR15907">
    <property type="entry name" value="DUF614 FAMILY PROTEIN-RELATED"/>
    <property type="match status" value="1"/>
</dbReference>
<evidence type="ECO:0000256" key="1">
    <source>
        <dbReference type="ARBA" id="ARBA00009024"/>
    </source>
</evidence>
<dbReference type="Ensembl" id="ENSHBUT00000036188.1">
    <property type="protein sequence ID" value="ENSHBUP00000021031.1"/>
    <property type="gene ID" value="ENSHBUG00000023316.1"/>
</dbReference>